<proteinExistence type="predicted"/>
<name>A0A175RIW3_9MICO</name>
<evidence type="ECO:0000313" key="1">
    <source>
        <dbReference type="EMBL" id="KTR02749.1"/>
    </source>
</evidence>
<dbReference type="EMBL" id="LDQC01000098">
    <property type="protein sequence ID" value="KTR02749.1"/>
    <property type="molecule type" value="Genomic_DNA"/>
</dbReference>
<organism evidence="1 2">
    <name type="scientific">Curtobacterium luteum</name>
    <dbReference type="NCBI Taxonomy" id="33881"/>
    <lineage>
        <taxon>Bacteria</taxon>
        <taxon>Bacillati</taxon>
        <taxon>Actinomycetota</taxon>
        <taxon>Actinomycetes</taxon>
        <taxon>Micrococcales</taxon>
        <taxon>Microbacteriaceae</taxon>
        <taxon>Curtobacterium</taxon>
    </lineage>
</organism>
<accession>A0A175RIW3</accession>
<dbReference type="PATRIC" id="fig|33881.3.peg.3602"/>
<reference evidence="1 2" key="1">
    <citation type="journal article" date="2016" name="Front. Microbiol.">
        <title>Genomic Resource of Rice Seed Associated Bacteria.</title>
        <authorList>
            <person name="Midha S."/>
            <person name="Bansal K."/>
            <person name="Sharma S."/>
            <person name="Kumar N."/>
            <person name="Patil P.P."/>
            <person name="Chaudhry V."/>
            <person name="Patil P.B."/>
        </authorList>
    </citation>
    <scope>NUCLEOTIDE SEQUENCE [LARGE SCALE GENOMIC DNA]</scope>
    <source>
        <strain evidence="1 2">NS184</strain>
    </source>
</reference>
<dbReference type="STRING" id="33881.NS184_15310"/>
<gene>
    <name evidence="1" type="ORF">NS184_15310</name>
</gene>
<dbReference type="Proteomes" id="UP000078252">
    <property type="component" value="Unassembled WGS sequence"/>
</dbReference>
<sequence>MPAGQMQSMADALRRSVSCQDGDALLDDLAFWDAMRGYDCSAPSGPMFIRVYEHAASVPQTVEEWRDTFGAERTIARGTHWYVIGAPSDVAAVRAPGSDPAIADDVREPAALSPRQDYLTTCARYIASEGERYVRHPDRRSGSASQYETLFPGVTAQLHQAIDRFGAERLRAAIVQDRWPAALTPLGPGVKAQCALAYDEVQDSVAPLGGAS</sequence>
<protein>
    <submittedName>
        <fullName evidence="1">Uncharacterized protein</fullName>
    </submittedName>
</protein>
<comment type="caution">
    <text evidence="1">The sequence shown here is derived from an EMBL/GenBank/DDBJ whole genome shotgun (WGS) entry which is preliminary data.</text>
</comment>
<dbReference type="AlphaFoldDB" id="A0A175RIW3"/>
<evidence type="ECO:0000313" key="2">
    <source>
        <dbReference type="Proteomes" id="UP000078252"/>
    </source>
</evidence>